<feature type="transmembrane region" description="Helical" evidence="2">
    <location>
        <begin position="34"/>
        <end position="53"/>
    </location>
</feature>
<feature type="transmembrane region" description="Helical" evidence="2">
    <location>
        <begin position="6"/>
        <end position="22"/>
    </location>
</feature>
<proteinExistence type="predicted"/>
<sequence length="119" mass="13374">MILVLLVVNLSLYLYIIMFKLKRSYLIKTGNNSINYISASLAIIIICSIILTGCNRSKIPCPKIGNKRGLAIFKKKADPTIPNQEGFGQSKPVGYDKNGLMKKKSYKNLKQKPKRTKLV</sequence>
<keyword evidence="2" id="KW-1133">Transmembrane helix</keyword>
<evidence type="ECO:0000256" key="2">
    <source>
        <dbReference type="SAM" id="Phobius"/>
    </source>
</evidence>
<feature type="region of interest" description="Disordered" evidence="1">
    <location>
        <begin position="79"/>
        <end position="103"/>
    </location>
</feature>
<accession>A0A369QIY6</accession>
<protein>
    <submittedName>
        <fullName evidence="3">Uncharacterized protein</fullName>
    </submittedName>
</protein>
<evidence type="ECO:0000313" key="4">
    <source>
        <dbReference type="Proteomes" id="UP000253919"/>
    </source>
</evidence>
<dbReference type="Proteomes" id="UP000253919">
    <property type="component" value="Unassembled WGS sequence"/>
</dbReference>
<evidence type="ECO:0000256" key="1">
    <source>
        <dbReference type="SAM" id="MobiDB-lite"/>
    </source>
</evidence>
<keyword evidence="2" id="KW-0812">Transmembrane</keyword>
<organism evidence="3 4">
    <name type="scientific">Adhaeribacter pallidiroseus</name>
    <dbReference type="NCBI Taxonomy" id="2072847"/>
    <lineage>
        <taxon>Bacteria</taxon>
        <taxon>Pseudomonadati</taxon>
        <taxon>Bacteroidota</taxon>
        <taxon>Cytophagia</taxon>
        <taxon>Cytophagales</taxon>
        <taxon>Hymenobacteraceae</taxon>
        <taxon>Adhaeribacter</taxon>
    </lineage>
</organism>
<name>A0A369QIY6_9BACT</name>
<dbReference type="EMBL" id="QASA01000001">
    <property type="protein sequence ID" value="RDC64684.1"/>
    <property type="molecule type" value="Genomic_DNA"/>
</dbReference>
<evidence type="ECO:0000313" key="3">
    <source>
        <dbReference type="EMBL" id="RDC64684.1"/>
    </source>
</evidence>
<keyword evidence="4" id="KW-1185">Reference proteome</keyword>
<gene>
    <name evidence="3" type="ORF">AHMF7616_03300</name>
</gene>
<keyword evidence="2" id="KW-0472">Membrane</keyword>
<reference evidence="3 4" key="1">
    <citation type="submission" date="2018-04" db="EMBL/GenBank/DDBJ databases">
        <title>Adhaeribacter sp. HMF7616 genome sequencing and assembly.</title>
        <authorList>
            <person name="Kang H."/>
            <person name="Kang J."/>
            <person name="Cha I."/>
            <person name="Kim H."/>
            <person name="Joh K."/>
        </authorList>
    </citation>
    <scope>NUCLEOTIDE SEQUENCE [LARGE SCALE GENOMIC DNA]</scope>
    <source>
        <strain evidence="3 4">HMF7616</strain>
    </source>
</reference>
<dbReference type="AlphaFoldDB" id="A0A369QIY6"/>
<comment type="caution">
    <text evidence="3">The sequence shown here is derived from an EMBL/GenBank/DDBJ whole genome shotgun (WGS) entry which is preliminary data.</text>
</comment>